<evidence type="ECO:0000256" key="5">
    <source>
        <dbReference type="ARBA" id="ARBA00023242"/>
    </source>
</evidence>
<dbReference type="PROSITE" id="PS50006">
    <property type="entry name" value="FHA_DOMAIN"/>
    <property type="match status" value="1"/>
</dbReference>
<dbReference type="KEGG" id="spaa:SPAPADRAFT_51123"/>
<dbReference type="GO" id="GO:0000981">
    <property type="term" value="F:DNA-binding transcription factor activity, RNA polymerase II-specific"/>
    <property type="evidence" value="ECO:0007669"/>
    <property type="project" value="TreeGrafter"/>
</dbReference>
<evidence type="ECO:0000256" key="3">
    <source>
        <dbReference type="ARBA" id="ARBA00023125"/>
    </source>
</evidence>
<proteinExistence type="predicted"/>
<dbReference type="Proteomes" id="UP000000709">
    <property type="component" value="Unassembled WGS sequence"/>
</dbReference>
<dbReference type="GO" id="GO:0000978">
    <property type="term" value="F:RNA polymerase II cis-regulatory region sequence-specific DNA binding"/>
    <property type="evidence" value="ECO:0007669"/>
    <property type="project" value="TreeGrafter"/>
</dbReference>
<dbReference type="InterPro" id="IPR000253">
    <property type="entry name" value="FHA_dom"/>
</dbReference>
<evidence type="ECO:0000259" key="8">
    <source>
        <dbReference type="PROSITE" id="PS50039"/>
    </source>
</evidence>
<keyword evidence="2" id="KW-0805">Transcription regulation</keyword>
<keyword evidence="3 6" id="KW-0238">DNA-binding</keyword>
<dbReference type="OMA" id="GCVINIM"/>
<gene>
    <name evidence="9" type="ORF">SPAPADRAFT_51123</name>
</gene>
<evidence type="ECO:0000313" key="10">
    <source>
        <dbReference type="Proteomes" id="UP000000709"/>
    </source>
</evidence>
<dbReference type="InterPro" id="IPR036388">
    <property type="entry name" value="WH-like_DNA-bd_sf"/>
</dbReference>
<evidence type="ECO:0000313" key="9">
    <source>
        <dbReference type="EMBL" id="EGW32580.1"/>
    </source>
</evidence>
<dbReference type="STRING" id="619300.G3ANV5"/>
<evidence type="ECO:0000256" key="6">
    <source>
        <dbReference type="PROSITE-ProRule" id="PRU00089"/>
    </source>
</evidence>
<dbReference type="SUPFAM" id="SSF46785">
    <property type="entry name" value="Winged helix' DNA-binding domain"/>
    <property type="match status" value="1"/>
</dbReference>
<dbReference type="HOGENOM" id="CLU_928027_0_0_1"/>
<dbReference type="eggNOG" id="KOG2294">
    <property type="taxonomic scope" value="Eukaryota"/>
</dbReference>
<evidence type="ECO:0000256" key="1">
    <source>
        <dbReference type="ARBA" id="ARBA00004123"/>
    </source>
</evidence>
<dbReference type="CDD" id="cd22701">
    <property type="entry name" value="FHA_FKH1-like"/>
    <property type="match status" value="1"/>
</dbReference>
<keyword evidence="5 6" id="KW-0539">Nucleus</keyword>
<feature type="domain" description="Fork-head" evidence="8">
    <location>
        <begin position="182"/>
        <end position="268"/>
    </location>
</feature>
<dbReference type="PANTHER" id="PTHR45881:SF1">
    <property type="entry name" value="FORK HEAD PROTEIN HOMOLOG 2"/>
    <property type="match status" value="1"/>
</dbReference>
<dbReference type="Pfam" id="PF00250">
    <property type="entry name" value="Forkhead"/>
    <property type="match status" value="1"/>
</dbReference>
<dbReference type="PROSITE" id="PS50039">
    <property type="entry name" value="FORK_HEAD_3"/>
    <property type="match status" value="1"/>
</dbReference>
<keyword evidence="10" id="KW-1185">Reference proteome</keyword>
<dbReference type="InterPro" id="IPR036390">
    <property type="entry name" value="WH_DNA-bd_sf"/>
</dbReference>
<dbReference type="PANTHER" id="PTHR45881">
    <property type="entry name" value="CHECKPOINT SUPPRESSOR 1-LIKE, ISOFORM A-RELATED"/>
    <property type="match status" value="1"/>
</dbReference>
<name>G3ANV5_SPAPN</name>
<evidence type="ECO:0000256" key="4">
    <source>
        <dbReference type="ARBA" id="ARBA00023163"/>
    </source>
</evidence>
<evidence type="ECO:0000259" key="7">
    <source>
        <dbReference type="PROSITE" id="PS50006"/>
    </source>
</evidence>
<reference evidence="9 10" key="1">
    <citation type="journal article" date="2011" name="Proc. Natl. Acad. Sci. U.S.A.">
        <title>Comparative genomics of xylose-fermenting fungi for enhanced biofuel production.</title>
        <authorList>
            <person name="Wohlbach D.J."/>
            <person name="Kuo A."/>
            <person name="Sato T.K."/>
            <person name="Potts K.M."/>
            <person name="Salamov A.A."/>
            <person name="LaButti K.M."/>
            <person name="Sun H."/>
            <person name="Clum A."/>
            <person name="Pangilinan J.L."/>
            <person name="Lindquist E.A."/>
            <person name="Lucas S."/>
            <person name="Lapidus A."/>
            <person name="Jin M."/>
            <person name="Gunawan C."/>
            <person name="Balan V."/>
            <person name="Dale B.E."/>
            <person name="Jeffries T.W."/>
            <person name="Zinkel R."/>
            <person name="Barry K.W."/>
            <person name="Grigoriev I.V."/>
            <person name="Gasch A.P."/>
        </authorList>
    </citation>
    <scope>NUCLEOTIDE SEQUENCE [LARGE SCALE GENOMIC DNA]</scope>
    <source>
        <strain evidence="10">NRRL Y-27907 / 11-Y1</strain>
    </source>
</reference>
<dbReference type="GeneID" id="18871520"/>
<evidence type="ECO:0000256" key="2">
    <source>
        <dbReference type="ARBA" id="ARBA00023015"/>
    </source>
</evidence>
<dbReference type="EMBL" id="GL996502">
    <property type="protein sequence ID" value="EGW32580.1"/>
    <property type="molecule type" value="Genomic_DNA"/>
</dbReference>
<dbReference type="Gene3D" id="1.10.10.10">
    <property type="entry name" value="Winged helix-like DNA-binding domain superfamily/Winged helix DNA-binding domain"/>
    <property type="match status" value="1"/>
</dbReference>
<comment type="subcellular location">
    <subcellularLocation>
        <location evidence="1 6">Nucleus</location>
    </subcellularLocation>
</comment>
<sequence>MPTVPRLNHTNTRIDPGSVDSILEILQEPEQRTLVADKYANSKIIDAEVKAYAKLAGSDWTYYIKKLSINIGRSSPHDGPKQDNVDIDLYPNPAVSRQHAIISYNLHVRCWELKVVGRNGIKVDGHKNSTSVVALRSGCVINIMGTEIMFIEANSNITISPRFAALVESINRKSVLLKDDTPPPYTYTTMIAQAILADQEGLLPFDKIYSWILNHYPYYECTRTTTSLHKSIAHTLNTNKAFESVNENPSDKTLAKWQINEKYRNDLLSYMSLEYQFTKFPTIANFQDASLRLSIRKSNQ</sequence>
<dbReference type="AlphaFoldDB" id="G3ANV5"/>
<dbReference type="InterPro" id="IPR008984">
    <property type="entry name" value="SMAD_FHA_dom_sf"/>
</dbReference>
<dbReference type="SUPFAM" id="SSF49879">
    <property type="entry name" value="SMAD/FHA domain"/>
    <property type="match status" value="1"/>
</dbReference>
<protein>
    <recommendedName>
        <fullName evidence="11">FHA domain-containing protein</fullName>
    </recommendedName>
</protein>
<dbReference type="InterPro" id="IPR001766">
    <property type="entry name" value="Fork_head_dom"/>
</dbReference>
<dbReference type="Gene3D" id="2.60.200.20">
    <property type="match status" value="1"/>
</dbReference>
<dbReference type="PRINTS" id="PR00053">
    <property type="entry name" value="FORKHEAD"/>
</dbReference>
<dbReference type="InParanoid" id="G3ANV5"/>
<dbReference type="SMART" id="SM00339">
    <property type="entry name" value="FH"/>
    <property type="match status" value="1"/>
</dbReference>
<accession>G3ANV5</accession>
<evidence type="ECO:0008006" key="11">
    <source>
        <dbReference type="Google" id="ProtNLM"/>
    </source>
</evidence>
<feature type="domain" description="FHA" evidence="7">
    <location>
        <begin position="69"/>
        <end position="128"/>
    </location>
</feature>
<keyword evidence="4" id="KW-0804">Transcription</keyword>
<feature type="DNA-binding region" description="Fork-head" evidence="6">
    <location>
        <begin position="182"/>
        <end position="268"/>
    </location>
</feature>
<dbReference type="OrthoDB" id="5954824at2759"/>
<dbReference type="RefSeq" id="XP_007375856.1">
    <property type="nucleotide sequence ID" value="XM_007375794.1"/>
</dbReference>
<organism evidence="10">
    <name type="scientific">Spathaspora passalidarum (strain NRRL Y-27907 / 11-Y1)</name>
    <dbReference type="NCBI Taxonomy" id="619300"/>
    <lineage>
        <taxon>Eukaryota</taxon>
        <taxon>Fungi</taxon>
        <taxon>Dikarya</taxon>
        <taxon>Ascomycota</taxon>
        <taxon>Saccharomycotina</taxon>
        <taxon>Pichiomycetes</taxon>
        <taxon>Debaryomycetaceae</taxon>
        <taxon>Spathaspora</taxon>
    </lineage>
</organism>
<dbReference type="GO" id="GO:0005634">
    <property type="term" value="C:nucleus"/>
    <property type="evidence" value="ECO:0007669"/>
    <property type="project" value="UniProtKB-SubCell"/>
</dbReference>
<dbReference type="Pfam" id="PF00498">
    <property type="entry name" value="FHA"/>
    <property type="match status" value="1"/>
</dbReference>